<evidence type="ECO:0000313" key="2">
    <source>
        <dbReference type="Proteomes" id="UP000324748"/>
    </source>
</evidence>
<name>A0A5B0NHP8_PUCGR</name>
<dbReference type="Proteomes" id="UP000324748">
    <property type="component" value="Unassembled WGS sequence"/>
</dbReference>
<sequence>MSMGILNLILLTNWPRRYLCHYPGLFDRPVPDDLLVFVGLGPVAPTIRHSIIHCSVNILINPLIDLFADGISSLMNGSLSLSLNLPHLPLFPLSPSLWNKTS</sequence>
<dbReference type="EMBL" id="VSWC01000105">
    <property type="protein sequence ID" value="KAA1087379.1"/>
    <property type="molecule type" value="Genomic_DNA"/>
</dbReference>
<protein>
    <submittedName>
        <fullName evidence="1">Uncharacterized protein</fullName>
    </submittedName>
</protein>
<keyword evidence="2" id="KW-1185">Reference proteome</keyword>
<accession>A0A5B0NHP8</accession>
<reference evidence="1 2" key="1">
    <citation type="submission" date="2019-05" db="EMBL/GenBank/DDBJ databases">
        <title>Emergence of the Ug99 lineage of the wheat stem rust pathogen through somatic hybridization.</title>
        <authorList>
            <person name="Li F."/>
            <person name="Upadhyaya N.M."/>
            <person name="Sperschneider J."/>
            <person name="Matny O."/>
            <person name="Nguyen-Phuc H."/>
            <person name="Mago R."/>
            <person name="Raley C."/>
            <person name="Miller M.E."/>
            <person name="Silverstein K.A.T."/>
            <person name="Henningsen E."/>
            <person name="Hirsch C.D."/>
            <person name="Visser B."/>
            <person name="Pretorius Z.A."/>
            <person name="Steffenson B.J."/>
            <person name="Schwessinger B."/>
            <person name="Dodds P.N."/>
            <person name="Figueroa M."/>
        </authorList>
    </citation>
    <scope>NUCLEOTIDE SEQUENCE [LARGE SCALE GENOMIC DNA]</scope>
    <source>
        <strain evidence="1">21-0</strain>
    </source>
</reference>
<comment type="caution">
    <text evidence="1">The sequence shown here is derived from an EMBL/GenBank/DDBJ whole genome shotgun (WGS) entry which is preliminary data.</text>
</comment>
<dbReference type="AlphaFoldDB" id="A0A5B0NHP8"/>
<evidence type="ECO:0000313" key="1">
    <source>
        <dbReference type="EMBL" id="KAA1087379.1"/>
    </source>
</evidence>
<proteinExistence type="predicted"/>
<gene>
    <name evidence="1" type="ORF">PGT21_030230</name>
</gene>
<organism evidence="1 2">
    <name type="scientific">Puccinia graminis f. sp. tritici</name>
    <dbReference type="NCBI Taxonomy" id="56615"/>
    <lineage>
        <taxon>Eukaryota</taxon>
        <taxon>Fungi</taxon>
        <taxon>Dikarya</taxon>
        <taxon>Basidiomycota</taxon>
        <taxon>Pucciniomycotina</taxon>
        <taxon>Pucciniomycetes</taxon>
        <taxon>Pucciniales</taxon>
        <taxon>Pucciniaceae</taxon>
        <taxon>Puccinia</taxon>
    </lineage>
</organism>